<dbReference type="Gene3D" id="1.25.40.420">
    <property type="match status" value="1"/>
</dbReference>
<dbReference type="Pfam" id="PF22486">
    <property type="entry name" value="MATH_2"/>
    <property type="match status" value="1"/>
</dbReference>
<dbReference type="InterPro" id="IPR011705">
    <property type="entry name" value="BACK"/>
</dbReference>
<dbReference type="InterPro" id="IPR000210">
    <property type="entry name" value="BTB/POZ_dom"/>
</dbReference>
<evidence type="ECO:0000313" key="3">
    <source>
        <dbReference type="WBParaSite" id="Gr19_v10_g2476.t1"/>
    </source>
</evidence>
<dbReference type="SMART" id="SM00225">
    <property type="entry name" value="BTB"/>
    <property type="match status" value="1"/>
</dbReference>
<dbReference type="Proteomes" id="UP000887572">
    <property type="component" value="Unplaced"/>
</dbReference>
<dbReference type="SMART" id="SM00875">
    <property type="entry name" value="BACK"/>
    <property type="match status" value="1"/>
</dbReference>
<evidence type="ECO:0000259" key="1">
    <source>
        <dbReference type="PROSITE" id="PS50097"/>
    </source>
</evidence>
<dbReference type="Gene3D" id="3.30.710.10">
    <property type="entry name" value="Potassium Channel Kv1.1, Chain A"/>
    <property type="match status" value="1"/>
</dbReference>
<feature type="domain" description="BTB" evidence="1">
    <location>
        <begin position="21"/>
        <end position="96"/>
    </location>
</feature>
<dbReference type="Gene3D" id="2.60.210.10">
    <property type="entry name" value="Apoptosis, Tumor Necrosis Factor Receptor Associated Protein 2, Chain A"/>
    <property type="match status" value="1"/>
</dbReference>
<protein>
    <submittedName>
        <fullName evidence="3">BTB domain-containing protein</fullName>
    </submittedName>
</protein>
<keyword evidence="2" id="KW-1185">Reference proteome</keyword>
<evidence type="ECO:0000313" key="2">
    <source>
        <dbReference type="Proteomes" id="UP000887572"/>
    </source>
</evidence>
<dbReference type="Pfam" id="PF00651">
    <property type="entry name" value="BTB"/>
    <property type="match status" value="1"/>
</dbReference>
<organism evidence="2 3">
    <name type="scientific">Globodera rostochiensis</name>
    <name type="common">Golden nematode worm</name>
    <name type="synonym">Heterodera rostochiensis</name>
    <dbReference type="NCBI Taxonomy" id="31243"/>
    <lineage>
        <taxon>Eukaryota</taxon>
        <taxon>Metazoa</taxon>
        <taxon>Ecdysozoa</taxon>
        <taxon>Nematoda</taxon>
        <taxon>Chromadorea</taxon>
        <taxon>Rhabditida</taxon>
        <taxon>Tylenchina</taxon>
        <taxon>Tylenchomorpha</taxon>
        <taxon>Tylenchoidea</taxon>
        <taxon>Heteroderidae</taxon>
        <taxon>Heteroderinae</taxon>
        <taxon>Globodera</taxon>
    </lineage>
</organism>
<dbReference type="InterPro" id="IPR002083">
    <property type="entry name" value="MATH/TRAF_dom"/>
</dbReference>
<sequence length="336" mass="37975">MSKSASSVDRMKHLLSTGDGADVQFLVGEGDEKELLTAHKRILKPVSDVFKTMFCFDEENAKSAAAETEIKPVEVPDVKVDAFKAMLAFIYADDLSGLNGDNAIFVLYAAKKYAVSGLIKACVAFPIPELRNVFVAFDRARFLGEKKLLCDILDRDQLMINEELRIWNAALRWANEKCRQNGKVSSAENRRAMLGPAFFKIRFPLIPLGVFSDNIDPPKAGEKTRMALKIGKVSEFVREDEENSRRLSEAHPNFLPLYWCCAFSATLRIVSQKEEKKDFTRDVVEKLCSNYQNTHGYRDFISFEKLMDPNNGWYDVKNDTMILEAEVTADEPTGVE</sequence>
<dbReference type="SUPFAM" id="SSF54695">
    <property type="entry name" value="POZ domain"/>
    <property type="match status" value="1"/>
</dbReference>
<dbReference type="AlphaFoldDB" id="A0A914HPE1"/>
<dbReference type="InterPro" id="IPR011333">
    <property type="entry name" value="SKP1/BTB/POZ_sf"/>
</dbReference>
<dbReference type="PANTHER" id="PTHR45774">
    <property type="entry name" value="BTB/POZ DOMAIN-CONTAINING"/>
    <property type="match status" value="1"/>
</dbReference>
<dbReference type="WBParaSite" id="Gr19_v10_g2476.t1">
    <property type="protein sequence ID" value="Gr19_v10_g2476.t1"/>
    <property type="gene ID" value="Gr19_v10_g2476"/>
</dbReference>
<dbReference type="InterPro" id="IPR008974">
    <property type="entry name" value="TRAF-like"/>
</dbReference>
<proteinExistence type="predicted"/>
<name>A0A914HPE1_GLORO</name>
<dbReference type="SUPFAM" id="SSF49599">
    <property type="entry name" value="TRAF domain-like"/>
    <property type="match status" value="1"/>
</dbReference>
<reference evidence="3" key="1">
    <citation type="submission" date="2022-11" db="UniProtKB">
        <authorList>
            <consortium name="WormBaseParasite"/>
        </authorList>
    </citation>
    <scope>IDENTIFICATION</scope>
</reference>
<dbReference type="PROSITE" id="PS50097">
    <property type="entry name" value="BTB"/>
    <property type="match status" value="1"/>
</dbReference>
<dbReference type="PANTHER" id="PTHR45774:SF3">
    <property type="entry name" value="BTB (POZ) DOMAIN-CONTAINING 2B-RELATED"/>
    <property type="match status" value="1"/>
</dbReference>
<accession>A0A914HPE1</accession>